<organism evidence="8 9">
    <name type="scientific">Maridesulfovibrio salexigens (strain ATCC 14822 / DSM 2638 / NCIMB 8403 / VKM B-1763)</name>
    <name type="common">Desulfovibrio salexigens</name>
    <dbReference type="NCBI Taxonomy" id="526222"/>
    <lineage>
        <taxon>Bacteria</taxon>
        <taxon>Pseudomonadati</taxon>
        <taxon>Thermodesulfobacteriota</taxon>
        <taxon>Desulfovibrionia</taxon>
        <taxon>Desulfovibrionales</taxon>
        <taxon>Desulfovibrionaceae</taxon>
        <taxon>Maridesulfovibrio</taxon>
    </lineage>
</organism>
<reference evidence="8 9" key="1">
    <citation type="submission" date="2009-06" db="EMBL/GenBank/DDBJ databases">
        <title>Complete sequence of Desulfovibrio salexigens DSM 2638.</title>
        <authorList>
            <consortium name="US DOE Joint Genome Institute"/>
            <person name="Lucas S."/>
            <person name="Copeland A."/>
            <person name="Lapidus A."/>
            <person name="Glavina del Rio T."/>
            <person name="Tice H."/>
            <person name="Bruce D."/>
            <person name="Goodwin L."/>
            <person name="Pitluck S."/>
            <person name="Munk A.C."/>
            <person name="Brettin T."/>
            <person name="Detter J.C."/>
            <person name="Han C."/>
            <person name="Tapia R."/>
            <person name="Larimer F."/>
            <person name="Land M."/>
            <person name="Hauser L."/>
            <person name="Kyrpides N."/>
            <person name="Anderson I."/>
            <person name="Wall J.D."/>
            <person name="Arkin A.P."/>
            <person name="Dehal P."/>
            <person name="Chivian D."/>
            <person name="Giles B."/>
            <person name="Hazen T.C."/>
        </authorList>
    </citation>
    <scope>NUCLEOTIDE SEQUENCE [LARGE SCALE GENOMIC DNA]</scope>
    <source>
        <strain evidence="9">ATCC 14822 / DSM 2638 / NCIMB 8403 / VKM B-1763</strain>
    </source>
</reference>
<sequence length="337" mass="35979">MSRAKVYIGMVLFLLILISCLGNSSICRAETMKIGFVASGDTINDNSFNEMVASGLRRLQKDRHVDLVVRRGGFTVDSVAHAIRSTIGEGAGIVVVNSMPAGNRFGEIALDHPKVVFIFNDSNVDGYSNVISIDYAHASGSCLVGALCAWQTKTGKIGFIGGNELPVIKDFLKGFSRGVELSGKDVEVDVKFVRRGNAEKGFEDPQQANALALKMYGAGADIIYAVAGLSGNGIIQAGRETGNLVVGVDSDQDHLAKGTVLTSMMKRLDVAVYKECLAVMDGNFTPGRKAYGLADGGVGLTEMKYSKHLISSEVLRLLDVLRKDLISGKIKVEPSAQ</sequence>
<dbReference type="GO" id="GO:0005886">
    <property type="term" value="C:plasma membrane"/>
    <property type="evidence" value="ECO:0007669"/>
    <property type="project" value="UniProtKB-SubCell"/>
</dbReference>
<evidence type="ECO:0000259" key="7">
    <source>
        <dbReference type="Pfam" id="PF02608"/>
    </source>
</evidence>
<dbReference type="OrthoDB" id="9769871at2"/>
<dbReference type="PROSITE" id="PS51257">
    <property type="entry name" value="PROKAR_LIPOPROTEIN"/>
    <property type="match status" value="1"/>
</dbReference>
<evidence type="ECO:0000256" key="6">
    <source>
        <dbReference type="ARBA" id="ARBA00023288"/>
    </source>
</evidence>
<evidence type="ECO:0000256" key="2">
    <source>
        <dbReference type="ARBA" id="ARBA00008610"/>
    </source>
</evidence>
<comment type="subcellular location">
    <subcellularLocation>
        <location evidence="1">Cell membrane</location>
        <topology evidence="1">Lipid-anchor</topology>
    </subcellularLocation>
</comment>
<gene>
    <name evidence="8" type="ordered locus">Desal_3016</name>
</gene>
<evidence type="ECO:0000256" key="1">
    <source>
        <dbReference type="ARBA" id="ARBA00004193"/>
    </source>
</evidence>
<keyword evidence="4" id="KW-0732">Signal</keyword>
<name>C6C0X1_MARSD</name>
<accession>C6C0X1</accession>
<dbReference type="EMBL" id="CP001649">
    <property type="protein sequence ID" value="ACS81068.1"/>
    <property type="molecule type" value="Genomic_DNA"/>
</dbReference>
<dbReference type="RefSeq" id="WP_015852884.1">
    <property type="nucleotide sequence ID" value="NC_012881.1"/>
</dbReference>
<keyword evidence="3" id="KW-1003">Cell membrane</keyword>
<dbReference type="CDD" id="cd06354">
    <property type="entry name" value="PBP1_PrnA-like"/>
    <property type="match status" value="1"/>
</dbReference>
<proteinExistence type="inferred from homology"/>
<dbReference type="PANTHER" id="PTHR34296">
    <property type="entry name" value="TRANSCRIPTIONAL ACTIVATOR PROTEIN MED"/>
    <property type="match status" value="1"/>
</dbReference>
<dbReference type="InterPro" id="IPR050957">
    <property type="entry name" value="BMP_lipoprotein"/>
</dbReference>
<keyword evidence="9" id="KW-1185">Reference proteome</keyword>
<protein>
    <submittedName>
        <fullName evidence="8">Basic membrane lipoprotein</fullName>
    </submittedName>
</protein>
<dbReference type="Gene3D" id="3.40.50.2300">
    <property type="match status" value="2"/>
</dbReference>
<keyword evidence="5" id="KW-0472">Membrane</keyword>
<dbReference type="HOGENOM" id="CLU_038813_0_0_7"/>
<evidence type="ECO:0000313" key="8">
    <source>
        <dbReference type="EMBL" id="ACS81068.1"/>
    </source>
</evidence>
<dbReference type="PANTHER" id="PTHR34296:SF2">
    <property type="entry name" value="ABC TRANSPORTER GUANOSINE-BINDING PROTEIN NUPN"/>
    <property type="match status" value="1"/>
</dbReference>
<dbReference type="eggNOG" id="COG1744">
    <property type="taxonomic scope" value="Bacteria"/>
</dbReference>
<dbReference type="KEGG" id="dsa:Desal_3016"/>
<dbReference type="SUPFAM" id="SSF53822">
    <property type="entry name" value="Periplasmic binding protein-like I"/>
    <property type="match status" value="1"/>
</dbReference>
<dbReference type="STRING" id="526222.Desal_3016"/>
<comment type="similarity">
    <text evidence="2">Belongs to the BMP lipoprotein family.</text>
</comment>
<dbReference type="InterPro" id="IPR028082">
    <property type="entry name" value="Peripla_BP_I"/>
</dbReference>
<dbReference type="InterPro" id="IPR003760">
    <property type="entry name" value="PnrA-like"/>
</dbReference>
<evidence type="ECO:0000313" key="9">
    <source>
        <dbReference type="Proteomes" id="UP000002601"/>
    </source>
</evidence>
<dbReference type="Proteomes" id="UP000002601">
    <property type="component" value="Chromosome"/>
</dbReference>
<evidence type="ECO:0000256" key="5">
    <source>
        <dbReference type="ARBA" id="ARBA00023136"/>
    </source>
</evidence>
<dbReference type="Pfam" id="PF02608">
    <property type="entry name" value="Bmp"/>
    <property type="match status" value="1"/>
</dbReference>
<evidence type="ECO:0000256" key="3">
    <source>
        <dbReference type="ARBA" id="ARBA00022475"/>
    </source>
</evidence>
<keyword evidence="6 8" id="KW-0449">Lipoprotein</keyword>
<feature type="domain" description="ABC transporter substrate-binding protein PnrA-like" evidence="7">
    <location>
        <begin position="34"/>
        <end position="323"/>
    </location>
</feature>
<dbReference type="AlphaFoldDB" id="C6C0X1"/>
<evidence type="ECO:0000256" key="4">
    <source>
        <dbReference type="ARBA" id="ARBA00022729"/>
    </source>
</evidence>